<dbReference type="InterPro" id="IPR003439">
    <property type="entry name" value="ABC_transporter-like_ATP-bd"/>
</dbReference>
<sequence>MPDTPDTIELNAISHHFDTASERIELFKGLSCTIHADQTLAIVGPSGAGKSSLLAIAAGLEKPAGGTVRFIIHGADVDAQTMRANSGFIFQQFHLMPELDAIGNLALPLRLKGNRDASDIAALWLEKVGLKDRARHRPHQLSGGEQQRIAVARAFITAPRFVFADEPTGNLDIHTSQAVAELMCDCAQATGCGLVIVTHSRQLAQRAGASLILAAGRLEEAA</sequence>
<dbReference type="SUPFAM" id="SSF52540">
    <property type="entry name" value="P-loop containing nucleoside triphosphate hydrolases"/>
    <property type="match status" value="1"/>
</dbReference>
<organism evidence="5 6">
    <name type="scientific">Blastomonas fulva</name>
    <dbReference type="NCBI Taxonomy" id="1550728"/>
    <lineage>
        <taxon>Bacteria</taxon>
        <taxon>Pseudomonadati</taxon>
        <taxon>Pseudomonadota</taxon>
        <taxon>Alphaproteobacteria</taxon>
        <taxon>Sphingomonadales</taxon>
        <taxon>Sphingomonadaceae</taxon>
        <taxon>Blastomonas</taxon>
    </lineage>
</organism>
<evidence type="ECO:0000256" key="1">
    <source>
        <dbReference type="ARBA" id="ARBA00022448"/>
    </source>
</evidence>
<dbReference type="PROSITE" id="PS50893">
    <property type="entry name" value="ABC_TRANSPORTER_2"/>
    <property type="match status" value="1"/>
</dbReference>
<dbReference type="SMART" id="SM00382">
    <property type="entry name" value="AAA"/>
    <property type="match status" value="1"/>
</dbReference>
<evidence type="ECO:0000256" key="3">
    <source>
        <dbReference type="ARBA" id="ARBA00022840"/>
    </source>
</evidence>
<dbReference type="InterPro" id="IPR027417">
    <property type="entry name" value="P-loop_NTPase"/>
</dbReference>
<gene>
    <name evidence="5" type="ORF">B5J99_00780</name>
</gene>
<keyword evidence="3 5" id="KW-0067">ATP-binding</keyword>
<dbReference type="GO" id="GO:0005524">
    <property type="term" value="F:ATP binding"/>
    <property type="evidence" value="ECO:0007669"/>
    <property type="project" value="UniProtKB-KW"/>
</dbReference>
<protein>
    <submittedName>
        <fullName evidence="5">ABC transporter ATP-binding protein</fullName>
    </submittedName>
</protein>
<keyword evidence="2" id="KW-0547">Nucleotide-binding</keyword>
<dbReference type="EMBL" id="CP020083">
    <property type="protein sequence ID" value="ASR50185.1"/>
    <property type="molecule type" value="Genomic_DNA"/>
</dbReference>
<dbReference type="CDD" id="cd03255">
    <property type="entry name" value="ABC_MJ0796_LolCDE_FtsE"/>
    <property type="match status" value="1"/>
</dbReference>
<dbReference type="InterPro" id="IPR017871">
    <property type="entry name" value="ABC_transporter-like_CS"/>
</dbReference>
<evidence type="ECO:0000259" key="4">
    <source>
        <dbReference type="PROSITE" id="PS50893"/>
    </source>
</evidence>
<accession>A0ABM6M2Z1</accession>
<dbReference type="InterPro" id="IPR003593">
    <property type="entry name" value="AAA+_ATPase"/>
</dbReference>
<dbReference type="PANTHER" id="PTHR24220">
    <property type="entry name" value="IMPORT ATP-BINDING PROTEIN"/>
    <property type="match status" value="1"/>
</dbReference>
<feature type="domain" description="ABC transporter" evidence="4">
    <location>
        <begin position="8"/>
        <end position="222"/>
    </location>
</feature>
<dbReference type="InterPro" id="IPR017911">
    <property type="entry name" value="MacB-like_ATP-bd"/>
</dbReference>
<name>A0ABM6M2Z1_9SPHN</name>
<evidence type="ECO:0000313" key="6">
    <source>
        <dbReference type="Proteomes" id="UP000258016"/>
    </source>
</evidence>
<proteinExistence type="predicted"/>
<dbReference type="Proteomes" id="UP000258016">
    <property type="component" value="Chromosome"/>
</dbReference>
<evidence type="ECO:0000313" key="5">
    <source>
        <dbReference type="EMBL" id="ASR50185.1"/>
    </source>
</evidence>
<reference evidence="5 6" key="1">
    <citation type="submission" date="2017-03" db="EMBL/GenBank/DDBJ databases">
        <title>Complete genome sequence of Blastomonas fulva degrading microcsystin LR.</title>
        <authorList>
            <person name="Lee H.-g."/>
            <person name="Jin L."/>
            <person name="oh H.-M."/>
        </authorList>
    </citation>
    <scope>NUCLEOTIDE SEQUENCE [LARGE SCALE GENOMIC DNA]</scope>
    <source>
        <strain evidence="5 6">T2</strain>
    </source>
</reference>
<dbReference type="PROSITE" id="PS00211">
    <property type="entry name" value="ABC_TRANSPORTER_1"/>
    <property type="match status" value="1"/>
</dbReference>
<dbReference type="GeneID" id="303484108"/>
<evidence type="ECO:0000256" key="2">
    <source>
        <dbReference type="ARBA" id="ARBA00022741"/>
    </source>
</evidence>
<dbReference type="Pfam" id="PF00005">
    <property type="entry name" value="ABC_tran"/>
    <property type="match status" value="1"/>
</dbReference>
<dbReference type="InterPro" id="IPR015854">
    <property type="entry name" value="ABC_transpr_LolD-like"/>
</dbReference>
<dbReference type="Gene3D" id="3.40.50.300">
    <property type="entry name" value="P-loop containing nucleotide triphosphate hydrolases"/>
    <property type="match status" value="1"/>
</dbReference>
<keyword evidence="6" id="KW-1185">Reference proteome</keyword>
<dbReference type="RefSeq" id="WP_117351143.1">
    <property type="nucleotide sequence ID" value="NZ_CP020083.1"/>
</dbReference>
<keyword evidence="1" id="KW-0813">Transport</keyword>